<dbReference type="Gene3D" id="2.50.20.10">
    <property type="entry name" value="Lipoprotein localisation LolA/LolB/LppX"/>
    <property type="match status" value="1"/>
</dbReference>
<accession>A0A318E5U3</accession>
<keyword evidence="3" id="KW-0449">Lipoprotein</keyword>
<comment type="caution">
    <text evidence="3">The sequence shown here is derived from an EMBL/GenBank/DDBJ whole genome shotgun (WGS) entry which is preliminary data.</text>
</comment>
<evidence type="ECO:0000256" key="1">
    <source>
        <dbReference type="SAM" id="SignalP"/>
    </source>
</evidence>
<dbReference type="Pfam" id="PF17131">
    <property type="entry name" value="LolA_like"/>
    <property type="match status" value="1"/>
</dbReference>
<proteinExistence type="predicted"/>
<evidence type="ECO:0000313" key="3">
    <source>
        <dbReference type="EMBL" id="PXV66640.1"/>
    </source>
</evidence>
<dbReference type="Proteomes" id="UP000248330">
    <property type="component" value="Unassembled WGS sequence"/>
</dbReference>
<gene>
    <name evidence="3" type="ORF">C8D93_107205</name>
</gene>
<dbReference type="OrthoDB" id="9803781at2"/>
<reference evidence="3 4" key="1">
    <citation type="submission" date="2018-04" db="EMBL/GenBank/DDBJ databases">
        <title>Genomic Encyclopedia of Type Strains, Phase IV (KMG-IV): sequencing the most valuable type-strain genomes for metagenomic binning, comparative biology and taxonomic classification.</title>
        <authorList>
            <person name="Goeker M."/>
        </authorList>
    </citation>
    <scope>NUCLEOTIDE SEQUENCE [LARGE SCALE GENOMIC DNA]</scope>
    <source>
        <strain evidence="3 4">DSM 104150</strain>
    </source>
</reference>
<keyword evidence="1" id="KW-0732">Signal</keyword>
<name>A0A318E5U3_9GAMM</name>
<evidence type="ECO:0000313" key="4">
    <source>
        <dbReference type="Proteomes" id="UP000248330"/>
    </source>
</evidence>
<protein>
    <submittedName>
        <fullName evidence="3">Outer membrane lipoprotein-sorting protein</fullName>
    </submittedName>
</protein>
<feature type="domain" description="Uncharacterized protein TP-0789" evidence="2">
    <location>
        <begin position="81"/>
        <end position="264"/>
    </location>
</feature>
<dbReference type="AlphaFoldDB" id="A0A318E5U3"/>
<feature type="chain" id="PRO_5016259133" evidence="1">
    <location>
        <begin position="27"/>
        <end position="266"/>
    </location>
</feature>
<dbReference type="CDD" id="cd16329">
    <property type="entry name" value="LolA_like"/>
    <property type="match status" value="1"/>
</dbReference>
<feature type="signal peptide" evidence="1">
    <location>
        <begin position="1"/>
        <end position="26"/>
    </location>
</feature>
<dbReference type="EMBL" id="QICN01000007">
    <property type="protein sequence ID" value="PXV66640.1"/>
    <property type="molecule type" value="Genomic_DNA"/>
</dbReference>
<evidence type="ECO:0000259" key="2">
    <source>
        <dbReference type="Pfam" id="PF17131"/>
    </source>
</evidence>
<sequence>MKRLPRLDVTLAAALLSVLLANPAAAETPEEKGLAIAQEADRRDEGYEDSAATMQMILRNRQGEEATREIRSRALEVADDGDKSLIIFDEPKDVEGTALLTWSHKVEDDDRWLYLPALKRVKRIAGNNKSGPFMGSEFAFEDLGSQEVEKYTYQYLRDEACGDQTCFVVERYPVDKNSGYTRQVMWIDQTEYRAQKIEFYDRKKSLLKTLEFKDYAQYLDQYWRPARMDMVNHQTGKSTTLLFRDYRFRNGYSDRDFDQASLKTAR</sequence>
<dbReference type="InterPro" id="IPR033399">
    <property type="entry name" value="TP_0789-like"/>
</dbReference>
<keyword evidence="4" id="KW-1185">Reference proteome</keyword>
<dbReference type="RefSeq" id="WP_110265758.1">
    <property type="nucleotide sequence ID" value="NZ_CAKZQT010000033.1"/>
</dbReference>
<organism evidence="3 4">
    <name type="scientific">Sinimarinibacterium flocculans</name>
    <dbReference type="NCBI Taxonomy" id="985250"/>
    <lineage>
        <taxon>Bacteria</taxon>
        <taxon>Pseudomonadati</taxon>
        <taxon>Pseudomonadota</taxon>
        <taxon>Gammaproteobacteria</taxon>
        <taxon>Nevskiales</taxon>
        <taxon>Nevskiaceae</taxon>
        <taxon>Sinimarinibacterium</taxon>
    </lineage>
</organism>